<gene>
    <name evidence="14" type="ORF">METZ01_LOCUS132363</name>
</gene>
<dbReference type="Gene3D" id="3.90.1100.10">
    <property type="match status" value="2"/>
</dbReference>
<evidence type="ECO:0000256" key="3">
    <source>
        <dbReference type="ARBA" id="ARBA00022679"/>
    </source>
</evidence>
<feature type="domain" description="DNA-directed RNA polymerase subunit 2 hybrid-binding" evidence="8">
    <location>
        <begin position="1084"/>
        <end position="1141"/>
    </location>
</feature>
<dbReference type="Pfam" id="PF00562">
    <property type="entry name" value="RNA_pol_Rpb2_6"/>
    <property type="match status" value="2"/>
</dbReference>
<dbReference type="InterPro" id="IPR007645">
    <property type="entry name" value="RNA_pol_Rpb2_3"/>
</dbReference>
<keyword evidence="5" id="KW-0804">Transcription</keyword>
<feature type="domain" description="RNA polymerase beta subunit protrusion" evidence="11">
    <location>
        <begin position="31"/>
        <end position="392"/>
    </location>
</feature>
<dbReference type="InterPro" id="IPR007120">
    <property type="entry name" value="DNA-dir_RNAP_su2_dom"/>
</dbReference>
<keyword evidence="2" id="KW-0240">DNA-directed RNA polymerase</keyword>
<dbReference type="InterPro" id="IPR007121">
    <property type="entry name" value="RNA_pol_bsu_CS"/>
</dbReference>
<feature type="domain" description="RNA polymerase Rpb2" evidence="12">
    <location>
        <begin position="407"/>
        <end position="474"/>
    </location>
</feature>
<feature type="domain" description="DNA-directed RNA polymerase subunit 2 hybrid-binding" evidence="8">
    <location>
        <begin position="668"/>
        <end position="991"/>
    </location>
</feature>
<dbReference type="InterPro" id="IPR019462">
    <property type="entry name" value="DNA-dir_RNA_pol_bsu_external_1"/>
</dbReference>
<dbReference type="GO" id="GO:0003677">
    <property type="term" value="F:DNA binding"/>
    <property type="evidence" value="ECO:0007669"/>
    <property type="project" value="InterPro"/>
</dbReference>
<organism evidence="14">
    <name type="scientific">marine metagenome</name>
    <dbReference type="NCBI Taxonomy" id="408172"/>
    <lineage>
        <taxon>unclassified sequences</taxon>
        <taxon>metagenomes</taxon>
        <taxon>ecological metagenomes</taxon>
    </lineage>
</organism>
<dbReference type="Pfam" id="PF04560">
    <property type="entry name" value="RNA_pol_Rpb2_7"/>
    <property type="match status" value="1"/>
</dbReference>
<evidence type="ECO:0000259" key="10">
    <source>
        <dbReference type="Pfam" id="PF04561"/>
    </source>
</evidence>
<accession>A0A381YRD0</accession>
<dbReference type="Gene3D" id="3.90.1800.10">
    <property type="entry name" value="RNA polymerase alpha subunit dimerisation domain"/>
    <property type="match status" value="1"/>
</dbReference>
<dbReference type="InterPro" id="IPR007644">
    <property type="entry name" value="RNA_pol_bsu_protrusion"/>
</dbReference>
<evidence type="ECO:0000256" key="6">
    <source>
        <dbReference type="ARBA" id="ARBA00048552"/>
    </source>
</evidence>
<keyword evidence="4" id="KW-0548">Nucleotidyltransferase</keyword>
<dbReference type="EMBL" id="UINC01018856">
    <property type="protein sequence ID" value="SVA79509.1"/>
    <property type="molecule type" value="Genomic_DNA"/>
</dbReference>
<feature type="region of interest" description="Disordered" evidence="7">
    <location>
        <begin position="1222"/>
        <end position="1282"/>
    </location>
</feature>
<dbReference type="Gene3D" id="2.40.50.100">
    <property type="match status" value="1"/>
</dbReference>
<dbReference type="GO" id="GO:0006351">
    <property type="term" value="P:DNA-templated transcription"/>
    <property type="evidence" value="ECO:0007669"/>
    <property type="project" value="InterPro"/>
</dbReference>
<evidence type="ECO:0000259" key="13">
    <source>
        <dbReference type="Pfam" id="PF10385"/>
    </source>
</evidence>
<feature type="compositionally biased region" description="Acidic residues" evidence="7">
    <location>
        <begin position="1265"/>
        <end position="1282"/>
    </location>
</feature>
<comment type="catalytic activity">
    <reaction evidence="6">
        <text>RNA(n) + a ribonucleoside 5'-triphosphate = RNA(n+1) + diphosphate</text>
        <dbReference type="Rhea" id="RHEA:21248"/>
        <dbReference type="Rhea" id="RHEA-COMP:14527"/>
        <dbReference type="Rhea" id="RHEA-COMP:17342"/>
        <dbReference type="ChEBI" id="CHEBI:33019"/>
        <dbReference type="ChEBI" id="CHEBI:61557"/>
        <dbReference type="ChEBI" id="CHEBI:140395"/>
        <dbReference type="EC" id="2.7.7.6"/>
    </reaction>
</comment>
<reference evidence="14" key="1">
    <citation type="submission" date="2018-05" db="EMBL/GenBank/DDBJ databases">
        <authorList>
            <person name="Lanie J.A."/>
            <person name="Ng W.-L."/>
            <person name="Kazmierczak K.M."/>
            <person name="Andrzejewski T.M."/>
            <person name="Davidsen T.M."/>
            <person name="Wayne K.J."/>
            <person name="Tettelin H."/>
            <person name="Glass J.I."/>
            <person name="Rusch D."/>
            <person name="Podicherti R."/>
            <person name="Tsui H.-C.T."/>
            <person name="Winkler M.E."/>
        </authorList>
    </citation>
    <scope>NUCLEOTIDE SEQUENCE</scope>
</reference>
<proteinExistence type="inferred from homology"/>
<evidence type="ECO:0000256" key="1">
    <source>
        <dbReference type="ARBA" id="ARBA00012418"/>
    </source>
</evidence>
<dbReference type="NCBIfam" id="NF001616">
    <property type="entry name" value="PRK00405.1"/>
    <property type="match status" value="1"/>
</dbReference>
<name>A0A381YRD0_9ZZZZ</name>
<protein>
    <recommendedName>
        <fullName evidence="1">DNA-directed RNA polymerase</fullName>
        <ecNumber evidence="1">2.7.7.6</ecNumber>
    </recommendedName>
</protein>
<sequence length="1282" mass="142669">MTSSALQDNRVVFPKTKSFSKIKTNLDVPDLIDVQMESFKWFTTTGLSELFEEISPIEDNQGQNPRFSLRFVDFEFEDPKLSEEYCRTQEKTFEAALYVTVSLQINAAGPGMGEIKEQRLYVGNIPIMTRGGTFIINGAERIVVSQLVRSPGVYFTADRDAATGRPLASAKMIPYRGAWIEFETSNRDVIYVKIDRKRKTPVTTFLRSLGYETNEEILEIFKDVDNNPDHPFMQTTIDKDASVTNREEALVEFYRRLRPGEPPNPENAKSLINSLFFDSRRYDLGKVGRYKLDRNLKGAENAHRDGNLEDRILAKEDIVNLLKRLIQVNNSERRANDIDHLGNRRVRAVGELIQNQVRVGLLRMERVIKERMTIQPDPESTTPAALINVRPVVAAIREFFGGSQLSQFMDQANPLAELTHKRRLSALGPGGLSRERAGFDVRDVHHSHYGRICPIETPEGPNIGLLVSLATYARTNEFGFIETPYRKILTKVDNGDPHELIGHTPTEDIKAEDGRTIIKAGTQISVRTAGRISAQKNKIIEVKPYVSNDIEDIVHLAADDEEDYYIAQANSAINEAGEFINDRVETRRGEEVGMEQTDSVRFMDVSPLQLVSVSTSLIPFLEHDDANRALMGSNMQRQAVPLLKPEKPLVGTGMEMRVARDSGQVLMSKTDGVITSVTGDKIVVTDANDKNFIHPLIKFHRSNQGTCINQRPIVDKGTTVRMGDVLADGSSTDNGELALGQNVLVAFMTWEGYNFEDAIILSNRLIKEDKFTSVHIEKHEVEARDTKLGPEEITRDIPNIGEDSLRNLDEEGIIRIGAEVSNRDILVGKITPKGETELSAEEKLLRAIFGEKARDVKDSSLYVPHGQGGKVIDVKILDRNNGDDLSPGVNKLVRVWIAHTRKITEGDKMAGRHGNKGVIAKILPEEDMPFLPDGTPVDIILNPIGVPSRMNLGQVLETHLGWAAKRLGFDAKTPVFDGAEDSAIEDELAKAWIIDQSGAVPARLIVDNASEMIDLGMISEFLEKRGFNFEEIFIESKPNAARYACLKIWMDEVASKDTSGMSVDDLMEEALVLNRDYGLAAPVLGKSTLYDGRTGDVFDQPVTVGYIYMLKLIHLVEDKIHARATGPYSLITQQPLGGKAQLGGQRFGEMEVWALEAYSAAHNLREMLTIKSDDEIGRVKTYEAIVKGEDVAQPGIPQSFHVLMKELQSLVLSIELENDDVKEDKGLGSDDDLFPESPEISDPLALLEGTLNSNSSEPDRKSETNEEPGSIEDDQPVPGGDD</sequence>
<dbReference type="InterPro" id="IPR007641">
    <property type="entry name" value="RNA_pol_Rpb2_7"/>
</dbReference>
<dbReference type="HAMAP" id="MF_01321">
    <property type="entry name" value="RNApol_bact_RpoB"/>
    <property type="match status" value="1"/>
</dbReference>
<feature type="domain" description="RNA polymerase Rpb2" evidence="10">
    <location>
        <begin position="149"/>
        <end position="347"/>
    </location>
</feature>
<dbReference type="InterPro" id="IPR015712">
    <property type="entry name" value="DNA-dir_RNA_pol_su2"/>
</dbReference>
<dbReference type="Gene3D" id="2.40.270.10">
    <property type="entry name" value="DNA-directed RNA polymerase, subunit 2, domain 6"/>
    <property type="match status" value="2"/>
</dbReference>
<evidence type="ECO:0000256" key="7">
    <source>
        <dbReference type="SAM" id="MobiDB-lite"/>
    </source>
</evidence>
<dbReference type="InterPro" id="IPR042107">
    <property type="entry name" value="DNA-dir_RNA_pol_bsu_ext_1_sf"/>
</dbReference>
<dbReference type="SUPFAM" id="SSF64484">
    <property type="entry name" value="beta and beta-prime subunits of DNA dependent RNA-polymerase"/>
    <property type="match status" value="1"/>
</dbReference>
<dbReference type="InterPro" id="IPR037033">
    <property type="entry name" value="DNA-dir_RNAP_su2_hyb_sf"/>
</dbReference>
<evidence type="ECO:0000256" key="5">
    <source>
        <dbReference type="ARBA" id="ARBA00023163"/>
    </source>
</evidence>
<evidence type="ECO:0000259" key="12">
    <source>
        <dbReference type="Pfam" id="PF04565"/>
    </source>
</evidence>
<dbReference type="Gene3D" id="3.90.1110.10">
    <property type="entry name" value="RNA polymerase Rpb2, domain 2"/>
    <property type="match status" value="1"/>
</dbReference>
<dbReference type="CDD" id="cd00653">
    <property type="entry name" value="RNA_pol_B_RPB2"/>
    <property type="match status" value="1"/>
</dbReference>
<dbReference type="Pfam" id="PF10385">
    <property type="entry name" value="RNA_pol_Rpb2_45"/>
    <property type="match status" value="1"/>
</dbReference>
<keyword evidence="3" id="KW-0808">Transferase</keyword>
<dbReference type="GO" id="GO:0000428">
    <property type="term" value="C:DNA-directed RNA polymerase complex"/>
    <property type="evidence" value="ECO:0007669"/>
    <property type="project" value="UniProtKB-KW"/>
</dbReference>
<dbReference type="InterPro" id="IPR007642">
    <property type="entry name" value="RNA_pol_Rpb2_2"/>
</dbReference>
<dbReference type="GO" id="GO:0032549">
    <property type="term" value="F:ribonucleoside binding"/>
    <property type="evidence" value="ECO:0007669"/>
    <property type="project" value="InterPro"/>
</dbReference>
<dbReference type="Pfam" id="PF04563">
    <property type="entry name" value="RNA_pol_Rpb2_1"/>
    <property type="match status" value="1"/>
</dbReference>
<dbReference type="Gene3D" id="2.30.150.10">
    <property type="entry name" value="DNA-directed RNA polymerase, beta subunit, external 1 domain"/>
    <property type="match status" value="1"/>
</dbReference>
<evidence type="ECO:0000256" key="2">
    <source>
        <dbReference type="ARBA" id="ARBA00022478"/>
    </source>
</evidence>
<evidence type="ECO:0000256" key="4">
    <source>
        <dbReference type="ARBA" id="ARBA00022695"/>
    </source>
</evidence>
<dbReference type="Pfam" id="PF04561">
    <property type="entry name" value="RNA_pol_Rpb2_2"/>
    <property type="match status" value="1"/>
</dbReference>
<dbReference type="PROSITE" id="PS01166">
    <property type="entry name" value="RNA_POL_BETA"/>
    <property type="match status" value="1"/>
</dbReference>
<evidence type="ECO:0000259" key="9">
    <source>
        <dbReference type="Pfam" id="PF04560"/>
    </source>
</evidence>
<evidence type="ECO:0000259" key="11">
    <source>
        <dbReference type="Pfam" id="PF04563"/>
    </source>
</evidence>
<dbReference type="GO" id="GO:0003899">
    <property type="term" value="F:DNA-directed RNA polymerase activity"/>
    <property type="evidence" value="ECO:0007669"/>
    <property type="project" value="UniProtKB-EC"/>
</dbReference>
<dbReference type="Pfam" id="PF04565">
    <property type="entry name" value="RNA_pol_Rpb2_3"/>
    <property type="match status" value="1"/>
</dbReference>
<dbReference type="EC" id="2.7.7.6" evidence="1"/>
<dbReference type="PANTHER" id="PTHR20856">
    <property type="entry name" value="DNA-DIRECTED RNA POLYMERASE I SUBUNIT 2"/>
    <property type="match status" value="1"/>
</dbReference>
<evidence type="ECO:0000259" key="8">
    <source>
        <dbReference type="Pfam" id="PF00562"/>
    </source>
</evidence>
<dbReference type="InterPro" id="IPR037034">
    <property type="entry name" value="RNA_pol_Rpb2_2_sf"/>
</dbReference>
<feature type="domain" description="RNA polymerase Rpb2" evidence="9">
    <location>
        <begin position="1143"/>
        <end position="1217"/>
    </location>
</feature>
<dbReference type="InterPro" id="IPR010243">
    <property type="entry name" value="RNA_pol_bsu_bac"/>
</dbReference>
<feature type="domain" description="DNA-directed RNA polymerase beta subunit external 1" evidence="13">
    <location>
        <begin position="551"/>
        <end position="606"/>
    </location>
</feature>
<evidence type="ECO:0000313" key="14">
    <source>
        <dbReference type="EMBL" id="SVA79509.1"/>
    </source>
</evidence>